<keyword evidence="2" id="KW-1185">Reference proteome</keyword>
<accession>A0ABM4CTZ6</accession>
<proteinExistence type="predicted"/>
<dbReference type="RefSeq" id="XP_065665408.1">
    <property type="nucleotide sequence ID" value="XM_065809336.1"/>
</dbReference>
<dbReference type="GeneID" id="136086842"/>
<reference evidence="3" key="1">
    <citation type="submission" date="2025-08" db="UniProtKB">
        <authorList>
            <consortium name="RefSeq"/>
        </authorList>
    </citation>
    <scope>IDENTIFICATION</scope>
</reference>
<gene>
    <name evidence="3" type="primary">LOC136086842</name>
</gene>
<evidence type="ECO:0000256" key="1">
    <source>
        <dbReference type="SAM" id="MobiDB-lite"/>
    </source>
</evidence>
<name>A0ABM4CTZ6_HYDVU</name>
<feature type="region of interest" description="Disordered" evidence="1">
    <location>
        <begin position="182"/>
        <end position="207"/>
    </location>
</feature>
<sequence length="552" mass="63308">MAQSVHKILVHGHAIIARQYLPIGLMSEEAQEACNKDFKNFREDFSRKTSRIDTNRDLVNRLLVSSDPVITSLRKCHKKNGSQKDHLQIPRTEIFEILKNELPSDLDDQLNILQSQLCLRRKICFQFSTDDKKKLKNVLTKLKIKWKSSNRTKKKFLKTHDTWLKASTNICIVQARNKERKSHSAIGRPPLNFDKASERTKRRKTEEMRSTFSSSELAFASQKSLRASEACNAGVTVKDLPSTIQHRVANYIESLKLSQISQTSELCAETALSILMEAKLSKHQYCIIRSAAIANSSSFLPSYEKLKEAKKMCYPEDITVTEISAEVKLQSLLNHTCLRIIKTQQNVIDSLNVNILSNFILILKWGFDGSSGHSEYKQRFADGRNSDANVFLTSLVPLQLLCTNSVLGQDIILWKNRTPSSTRFCRPIRLQFLHKNVHTSINEKDYIEDKIKSLVPLVIVQHEIEIKIHYKLVMTMIDGKVCNAITLTKSTMRCYLCSATSSQFNNINFVKEIKVDESKLEYGLSTLHAWIRFFECFLHLGYKLGIKKWQAF</sequence>
<evidence type="ECO:0000313" key="2">
    <source>
        <dbReference type="Proteomes" id="UP001652625"/>
    </source>
</evidence>
<evidence type="ECO:0000313" key="3">
    <source>
        <dbReference type="RefSeq" id="XP_065665408.1"/>
    </source>
</evidence>
<feature type="compositionally biased region" description="Basic and acidic residues" evidence="1">
    <location>
        <begin position="195"/>
        <end position="207"/>
    </location>
</feature>
<organism evidence="2 3">
    <name type="scientific">Hydra vulgaris</name>
    <name type="common">Hydra</name>
    <name type="synonym">Hydra attenuata</name>
    <dbReference type="NCBI Taxonomy" id="6087"/>
    <lineage>
        <taxon>Eukaryota</taxon>
        <taxon>Metazoa</taxon>
        <taxon>Cnidaria</taxon>
        <taxon>Hydrozoa</taxon>
        <taxon>Hydroidolina</taxon>
        <taxon>Anthoathecata</taxon>
        <taxon>Aplanulata</taxon>
        <taxon>Hydridae</taxon>
        <taxon>Hydra</taxon>
    </lineage>
</organism>
<protein>
    <submittedName>
        <fullName evidence="3">Uncharacterized protein LOC136086842</fullName>
    </submittedName>
</protein>
<dbReference type="Proteomes" id="UP001652625">
    <property type="component" value="Chromosome 11"/>
</dbReference>